<comment type="caution">
    <text evidence="1">The sequence shown here is derived from an EMBL/GenBank/DDBJ whole genome shotgun (WGS) entry which is preliminary data.</text>
</comment>
<dbReference type="SUPFAM" id="SSF55008">
    <property type="entry name" value="HMA, heavy metal-associated domain"/>
    <property type="match status" value="1"/>
</dbReference>
<sequence>MMVREKTKTQQTKTHLKNNMETTLKFKTTINCGGCLAAVTPSLNQSVGEGNWQVDINNPDKILTVNANAADADTVVAAVSKAGFKAESVVQ</sequence>
<gene>
    <name evidence="1" type="ORF">GCM10011386_22060</name>
</gene>
<keyword evidence="2" id="KW-1185">Reference proteome</keyword>
<dbReference type="InterPro" id="IPR036163">
    <property type="entry name" value="HMA_dom_sf"/>
</dbReference>
<evidence type="ECO:0000313" key="1">
    <source>
        <dbReference type="EMBL" id="GGC29636.1"/>
    </source>
</evidence>
<evidence type="ECO:0008006" key="3">
    <source>
        <dbReference type="Google" id="ProtNLM"/>
    </source>
</evidence>
<proteinExistence type="predicted"/>
<protein>
    <recommendedName>
        <fullName evidence="3">Copper chaperone CopZ</fullName>
    </recommendedName>
</protein>
<organism evidence="1 2">
    <name type="scientific">Parapedobacter defluvii</name>
    <dbReference type="NCBI Taxonomy" id="2045106"/>
    <lineage>
        <taxon>Bacteria</taxon>
        <taxon>Pseudomonadati</taxon>
        <taxon>Bacteroidota</taxon>
        <taxon>Sphingobacteriia</taxon>
        <taxon>Sphingobacteriales</taxon>
        <taxon>Sphingobacteriaceae</taxon>
        <taxon>Parapedobacter</taxon>
    </lineage>
</organism>
<evidence type="ECO:0000313" key="2">
    <source>
        <dbReference type="Proteomes" id="UP000597338"/>
    </source>
</evidence>
<dbReference type="EMBL" id="BMIK01000006">
    <property type="protein sequence ID" value="GGC29636.1"/>
    <property type="molecule type" value="Genomic_DNA"/>
</dbReference>
<dbReference type="Gene3D" id="3.30.70.100">
    <property type="match status" value="1"/>
</dbReference>
<dbReference type="Proteomes" id="UP000597338">
    <property type="component" value="Unassembled WGS sequence"/>
</dbReference>
<reference evidence="2" key="1">
    <citation type="journal article" date="2019" name="Int. J. Syst. Evol. Microbiol.">
        <title>The Global Catalogue of Microorganisms (GCM) 10K type strain sequencing project: providing services to taxonomists for standard genome sequencing and annotation.</title>
        <authorList>
            <consortium name="The Broad Institute Genomics Platform"/>
            <consortium name="The Broad Institute Genome Sequencing Center for Infectious Disease"/>
            <person name="Wu L."/>
            <person name="Ma J."/>
        </authorList>
    </citation>
    <scope>NUCLEOTIDE SEQUENCE [LARGE SCALE GENOMIC DNA]</scope>
    <source>
        <strain evidence="2">CGMCC 1.15342</strain>
    </source>
</reference>
<accession>A0ABQ1LTN2</accession>
<name>A0ABQ1LTN2_9SPHI</name>